<dbReference type="InterPro" id="IPR047785">
    <property type="entry name" value="tRNA_MNMC2"/>
</dbReference>
<dbReference type="InterPro" id="IPR023032">
    <property type="entry name" value="tRNA_MAMT_biosynth_bifunc_MnmC"/>
</dbReference>
<feature type="region of interest" description="FAD-dependent cmnm(5)s(2)U34 oxidoreductase" evidence="1">
    <location>
        <begin position="283"/>
        <end position="666"/>
    </location>
</feature>
<protein>
    <recommendedName>
        <fullName evidence="1">tRNA 5-methylaminomethyl-2-thiouridine biosynthesis bifunctional protein MnmC</fullName>
        <shortName evidence="1">tRNA mnm(5)s(2)U biosynthesis bifunctional protein</shortName>
    </recommendedName>
    <domain>
        <recommendedName>
            <fullName evidence="1">tRNA (mnm(5)s(2)U34)-methyltransferase</fullName>
            <ecNumber evidence="1">2.1.1.61</ecNumber>
        </recommendedName>
    </domain>
    <domain>
        <recommendedName>
            <fullName evidence="1">FAD-dependent cmnm(5)s(2)U34 oxidoreductase</fullName>
            <ecNumber evidence="1">1.5.-.-</ecNumber>
        </recommendedName>
    </domain>
</protein>
<dbReference type="InterPro" id="IPR029063">
    <property type="entry name" value="SAM-dependent_MTases_sf"/>
</dbReference>
<dbReference type="InterPro" id="IPR036188">
    <property type="entry name" value="FAD/NAD-bd_sf"/>
</dbReference>
<dbReference type="Gene3D" id="3.50.50.60">
    <property type="entry name" value="FAD/NAD(P)-binding domain"/>
    <property type="match status" value="1"/>
</dbReference>
<comment type="caution">
    <text evidence="2">The sequence shown here is derived from an EMBL/GenBank/DDBJ whole genome shotgun (WGS) entry which is preliminary data.</text>
</comment>
<name>A0A2S6EZQ9_LEGPN</name>
<keyword evidence="1 2" id="KW-0808">Transferase</keyword>
<accession>A0A2S6EZQ9</accession>
<keyword evidence="1" id="KW-0285">Flavoprotein</keyword>
<dbReference type="GO" id="GO:0016645">
    <property type="term" value="F:oxidoreductase activity, acting on the CH-NH group of donors"/>
    <property type="evidence" value="ECO:0007669"/>
    <property type="project" value="InterPro"/>
</dbReference>
<comment type="cofactor">
    <cofactor evidence="1">
        <name>FAD</name>
        <dbReference type="ChEBI" id="CHEBI:57692"/>
    </cofactor>
</comment>
<dbReference type="EMBL" id="PQWY01000011">
    <property type="protein sequence ID" value="PPK30645.1"/>
    <property type="molecule type" value="Genomic_DNA"/>
</dbReference>
<comment type="catalytic activity">
    <reaction evidence="1">
        <text>5-aminomethyl-2-thiouridine(34) in tRNA + S-adenosyl-L-methionine = 5-methylaminomethyl-2-thiouridine(34) in tRNA + S-adenosyl-L-homocysteine + H(+)</text>
        <dbReference type="Rhea" id="RHEA:19569"/>
        <dbReference type="Rhea" id="RHEA-COMP:10195"/>
        <dbReference type="Rhea" id="RHEA-COMP:10197"/>
        <dbReference type="ChEBI" id="CHEBI:15378"/>
        <dbReference type="ChEBI" id="CHEBI:57856"/>
        <dbReference type="ChEBI" id="CHEBI:59789"/>
        <dbReference type="ChEBI" id="CHEBI:74454"/>
        <dbReference type="ChEBI" id="CHEBI:74455"/>
        <dbReference type="EC" id="2.1.1.61"/>
    </reaction>
</comment>
<dbReference type="NCBIfam" id="NF033855">
    <property type="entry name" value="tRNA_MNMC2"/>
    <property type="match status" value="1"/>
</dbReference>
<dbReference type="Gene3D" id="3.30.9.10">
    <property type="entry name" value="D-Amino Acid Oxidase, subunit A, domain 2"/>
    <property type="match status" value="1"/>
</dbReference>
<dbReference type="PANTHER" id="PTHR13847:SF283">
    <property type="entry name" value="TRNA 5-METHYLAMINOMETHYL-2-THIOURIDINE BIOSYNTHESIS BIFUNCTIONAL PROTEIN MNMC"/>
    <property type="match status" value="1"/>
</dbReference>
<evidence type="ECO:0000313" key="2">
    <source>
        <dbReference type="EMBL" id="PPK30645.1"/>
    </source>
</evidence>
<dbReference type="EC" id="2.1.1.61" evidence="1"/>
<comment type="subcellular location">
    <subcellularLocation>
        <location evidence="1">Cytoplasm</location>
    </subcellularLocation>
</comment>
<dbReference type="NCBIfam" id="NF002481">
    <property type="entry name" value="PRK01747.1-2"/>
    <property type="match status" value="1"/>
</dbReference>
<evidence type="ECO:0000313" key="3">
    <source>
        <dbReference type="Proteomes" id="UP000239239"/>
    </source>
</evidence>
<dbReference type="OrthoDB" id="9786494at2"/>
<dbReference type="InterPro" id="IPR008471">
    <property type="entry name" value="MnmC-like_methylTransf"/>
</dbReference>
<comment type="similarity">
    <text evidence="1">In the N-terminal section; belongs to the methyltransferase superfamily. tRNA (mnm(5)s(2)U34)-methyltransferase family.</text>
</comment>
<dbReference type="EC" id="1.5.-.-" evidence="1"/>
<dbReference type="GO" id="GO:0032259">
    <property type="term" value="P:methylation"/>
    <property type="evidence" value="ECO:0007669"/>
    <property type="project" value="UniProtKB-KW"/>
</dbReference>
<dbReference type="SUPFAM" id="SSF51905">
    <property type="entry name" value="FAD/NAD(P)-binding domain"/>
    <property type="match status" value="1"/>
</dbReference>
<keyword evidence="1" id="KW-0560">Oxidoreductase</keyword>
<gene>
    <name evidence="1" type="primary">mnmC</name>
    <name evidence="2" type="ORF">C3928_07720</name>
</gene>
<sequence>MSSPFVPIITADIDWHDDLPYSIQFDDIYYSAESGIKQSLYVFVEGNNLINRWQQLPTDSSNVFTIAETGFGTGMNFLLTWKLWEKFAPPNARLHYVSCDKHPLKKNDLIKCLQKWPELSVQAEKLIEHYPVLTPGYHHLTFNNNQITLTLMLGDVLECYEQLLICGDINLEQRLRESYVNAWYLDGFSPSKNQSMWSDDLFTVIAMLSREGSTLATYSASGVVKTALTNAGFVVEKKKGFGPKRHMICAYYGKAHSNLKKNRHTPWHISYPVTKDEQSALIVGGGLAGCFIANSLAKRGWEVTLLEEKESVGCGGSANQQAVLFPKLSSYKSPFTQFMLYSFLYANFVYKELLQNYNIGELKGSLLLAHNDKEKANQQSLVNWLERYPELGQLVDEKQSTELSGLPLQCGGLFIPSSGWINSPELCNILIDNKRISLITGNRVQSIDYNQKNWVVNNIEAPVLILANGQQVNYFHEANHLPVKAIRGQMTTIKSTQDSSRLKIPLCAEGHVLPALNNNHRVGATYDIGTFEPELNASDDQLNLDRLKRIAPEVMWSENVLDHWAGIRAASPDYLPIVGPLPNAFEFKKIYSELQSNSKRWIAEAAPCYPNLYVCAAFGSRGLTTIPLAAEWLSGLINKEISILPRKLIQAISPARFLRKKIIQGQ</sequence>
<keyword evidence="1" id="KW-0511">Multifunctional enzyme</keyword>
<reference evidence="2 3" key="1">
    <citation type="submission" date="2018-02" db="EMBL/GenBank/DDBJ databases">
        <title>Draft genome sequences of four Legionella pneumophila clinical strains isolated in Ontario.</title>
        <authorList>
            <person name="Fortuna A."/>
            <person name="Ramnarine R."/>
            <person name="Li A."/>
            <person name="Frantz C."/>
            <person name="Mallo G."/>
        </authorList>
    </citation>
    <scope>NUCLEOTIDE SEQUENCE [LARGE SCALE GENOMIC DNA]</scope>
    <source>
        <strain evidence="2 3">LG61</strain>
    </source>
</reference>
<dbReference type="GO" id="GO:0002097">
    <property type="term" value="P:tRNA wobble base modification"/>
    <property type="evidence" value="ECO:0007669"/>
    <property type="project" value="UniProtKB-UniRule"/>
</dbReference>
<proteinExistence type="inferred from homology"/>
<keyword evidence="1 2" id="KW-0489">Methyltransferase</keyword>
<dbReference type="InterPro" id="IPR017610">
    <property type="entry name" value="tRNA_S-uridine_synth_MnmC_C"/>
</dbReference>
<dbReference type="GO" id="GO:0005737">
    <property type="term" value="C:cytoplasm"/>
    <property type="evidence" value="ECO:0007669"/>
    <property type="project" value="UniProtKB-SubCell"/>
</dbReference>
<comment type="function">
    <text evidence="1">Catalyzes the last two steps in the biosynthesis of 5-methylaminomethyl-2-thiouridine (mnm(5)s(2)U) at the wobble position (U34) in tRNA. Catalyzes the FAD-dependent demodification of cmnm(5)s(2)U34 to nm(5)s(2)U34, followed by the transfer of a methyl group from S-adenosyl-L-methionine to nm(5)s(2)U34, to form mnm(5)s(2)U34.</text>
</comment>
<keyword evidence="1" id="KW-0963">Cytoplasm</keyword>
<dbReference type="InterPro" id="IPR006076">
    <property type="entry name" value="FAD-dep_OxRdtase"/>
</dbReference>
<evidence type="ECO:0000256" key="1">
    <source>
        <dbReference type="HAMAP-Rule" id="MF_01102"/>
    </source>
</evidence>
<dbReference type="RefSeq" id="WP_027227031.1">
    <property type="nucleotide sequence ID" value="NZ_CP017601.1"/>
</dbReference>
<feature type="region of interest" description="tRNA (mnm(5)s(2)U34)-methyltransferase" evidence="1">
    <location>
        <begin position="1"/>
        <end position="253"/>
    </location>
</feature>
<keyword evidence="1" id="KW-0274">FAD</keyword>
<dbReference type="Gene3D" id="3.40.50.150">
    <property type="entry name" value="Vaccinia Virus protein VP39"/>
    <property type="match status" value="1"/>
</dbReference>
<dbReference type="Proteomes" id="UP000239239">
    <property type="component" value="Unassembled WGS sequence"/>
</dbReference>
<dbReference type="GO" id="GO:0004808">
    <property type="term" value="F:tRNA (5-methylaminomethyl-2-thiouridylate)(34)-methyltransferase activity"/>
    <property type="evidence" value="ECO:0007669"/>
    <property type="project" value="UniProtKB-EC"/>
</dbReference>
<keyword evidence="1" id="KW-0949">S-adenosyl-L-methionine</keyword>
<dbReference type="AlphaFoldDB" id="A0A2S6EZQ9"/>
<dbReference type="Pfam" id="PF01266">
    <property type="entry name" value="DAO"/>
    <property type="match status" value="1"/>
</dbReference>
<dbReference type="Pfam" id="PF05430">
    <property type="entry name" value="Methyltransf_30"/>
    <property type="match status" value="1"/>
</dbReference>
<dbReference type="NCBIfam" id="TIGR03197">
    <property type="entry name" value="MnmC_Cterm"/>
    <property type="match status" value="1"/>
</dbReference>
<organism evidence="2 3">
    <name type="scientific">Legionella pneumophila</name>
    <dbReference type="NCBI Taxonomy" id="446"/>
    <lineage>
        <taxon>Bacteria</taxon>
        <taxon>Pseudomonadati</taxon>
        <taxon>Pseudomonadota</taxon>
        <taxon>Gammaproteobacteria</taxon>
        <taxon>Legionellales</taxon>
        <taxon>Legionellaceae</taxon>
        <taxon>Legionella</taxon>
    </lineage>
</organism>
<dbReference type="GO" id="GO:0050660">
    <property type="term" value="F:flavin adenine dinucleotide binding"/>
    <property type="evidence" value="ECO:0007669"/>
    <property type="project" value="UniProtKB-UniRule"/>
</dbReference>
<dbReference type="HAMAP" id="MF_01102">
    <property type="entry name" value="MnmC"/>
    <property type="match status" value="1"/>
</dbReference>
<dbReference type="SUPFAM" id="SSF54373">
    <property type="entry name" value="FAD-linked reductases, C-terminal domain"/>
    <property type="match status" value="1"/>
</dbReference>
<keyword evidence="1" id="KW-0819">tRNA processing</keyword>
<dbReference type="PANTHER" id="PTHR13847">
    <property type="entry name" value="SARCOSINE DEHYDROGENASE-RELATED"/>
    <property type="match status" value="1"/>
</dbReference>
<comment type="similarity">
    <text evidence="1">In the C-terminal section; belongs to the DAO family.</text>
</comment>